<dbReference type="Gene3D" id="3.10.420.10">
    <property type="entry name" value="SecB-like"/>
    <property type="match status" value="1"/>
</dbReference>
<dbReference type="InterPro" id="IPR003708">
    <property type="entry name" value="SecB"/>
</dbReference>
<dbReference type="RefSeq" id="WP_123713442.1">
    <property type="nucleotide sequence ID" value="NZ_RKHR01000006.1"/>
</dbReference>
<name>A0A3N2DGF7_9GAMM</name>
<dbReference type="PANTHER" id="PTHR36918">
    <property type="match status" value="1"/>
</dbReference>
<dbReference type="HAMAP" id="MF_00821">
    <property type="entry name" value="SecB"/>
    <property type="match status" value="1"/>
</dbReference>
<keyword evidence="7" id="KW-1185">Reference proteome</keyword>
<gene>
    <name evidence="5" type="primary">secB</name>
    <name evidence="6" type="ORF">EDC56_3109</name>
</gene>
<dbReference type="AlphaFoldDB" id="A0A3N2DGF7"/>
<keyword evidence="5" id="KW-0963">Cytoplasm</keyword>
<dbReference type="GO" id="GO:0051262">
    <property type="term" value="P:protein tetramerization"/>
    <property type="evidence" value="ECO:0007669"/>
    <property type="project" value="InterPro"/>
</dbReference>
<keyword evidence="4 5" id="KW-0811">Translocation</keyword>
<dbReference type="PANTHER" id="PTHR36918:SF1">
    <property type="entry name" value="PROTEIN-EXPORT PROTEIN SECB"/>
    <property type="match status" value="1"/>
</dbReference>
<dbReference type="InterPro" id="IPR035958">
    <property type="entry name" value="SecB-like_sf"/>
</dbReference>
<dbReference type="SUPFAM" id="SSF54611">
    <property type="entry name" value="SecB-like"/>
    <property type="match status" value="1"/>
</dbReference>
<keyword evidence="5" id="KW-0143">Chaperone</keyword>
<keyword evidence="2 5" id="KW-0813">Transport</keyword>
<protein>
    <recommendedName>
        <fullName evidence="5">Protein-export protein SecB</fullName>
    </recommendedName>
</protein>
<keyword evidence="3 5" id="KW-0653">Protein transport</keyword>
<evidence type="ECO:0000256" key="4">
    <source>
        <dbReference type="ARBA" id="ARBA00023010"/>
    </source>
</evidence>
<evidence type="ECO:0000256" key="3">
    <source>
        <dbReference type="ARBA" id="ARBA00022927"/>
    </source>
</evidence>
<evidence type="ECO:0000313" key="6">
    <source>
        <dbReference type="EMBL" id="ROR98872.1"/>
    </source>
</evidence>
<organism evidence="6 7">
    <name type="scientific">Sinobacterium caligoides</name>
    <dbReference type="NCBI Taxonomy" id="933926"/>
    <lineage>
        <taxon>Bacteria</taxon>
        <taxon>Pseudomonadati</taxon>
        <taxon>Pseudomonadota</taxon>
        <taxon>Gammaproteobacteria</taxon>
        <taxon>Cellvibrionales</taxon>
        <taxon>Spongiibacteraceae</taxon>
        <taxon>Sinobacterium</taxon>
    </lineage>
</organism>
<dbReference type="GO" id="GO:0051082">
    <property type="term" value="F:unfolded protein binding"/>
    <property type="evidence" value="ECO:0007669"/>
    <property type="project" value="InterPro"/>
</dbReference>
<dbReference type="EMBL" id="RKHR01000006">
    <property type="protein sequence ID" value="ROR98872.1"/>
    <property type="molecule type" value="Genomic_DNA"/>
</dbReference>
<comment type="function">
    <text evidence="5">One of the proteins required for the normal export of preproteins out of the cell cytoplasm. It is a molecular chaperone that binds to a subset of precursor proteins, maintaining them in a translocation-competent state. It also specifically binds to its receptor SecA.</text>
</comment>
<evidence type="ECO:0000256" key="2">
    <source>
        <dbReference type="ARBA" id="ARBA00022448"/>
    </source>
</evidence>
<evidence type="ECO:0000313" key="7">
    <source>
        <dbReference type="Proteomes" id="UP000275394"/>
    </source>
</evidence>
<dbReference type="Proteomes" id="UP000275394">
    <property type="component" value="Unassembled WGS sequence"/>
</dbReference>
<dbReference type="NCBIfam" id="TIGR00809">
    <property type="entry name" value="secB"/>
    <property type="match status" value="1"/>
</dbReference>
<dbReference type="NCBIfam" id="NF004393">
    <property type="entry name" value="PRK05751.1-4"/>
    <property type="match status" value="1"/>
</dbReference>
<dbReference type="Pfam" id="PF02556">
    <property type="entry name" value="SecB"/>
    <property type="match status" value="1"/>
</dbReference>
<proteinExistence type="inferred from homology"/>
<dbReference type="GO" id="GO:0005737">
    <property type="term" value="C:cytoplasm"/>
    <property type="evidence" value="ECO:0007669"/>
    <property type="project" value="UniProtKB-SubCell"/>
</dbReference>
<comment type="caution">
    <text evidence="6">The sequence shown here is derived from an EMBL/GenBank/DDBJ whole genome shotgun (WGS) entry which is preliminary data.</text>
</comment>
<evidence type="ECO:0000256" key="1">
    <source>
        <dbReference type="ARBA" id="ARBA00009990"/>
    </source>
</evidence>
<comment type="similarity">
    <text evidence="1 5">Belongs to the SecB family.</text>
</comment>
<comment type="subunit">
    <text evidence="5">Homotetramer, a dimer of dimers. One homotetramer interacts with 1 SecA dimer.</text>
</comment>
<reference evidence="6 7" key="1">
    <citation type="submission" date="2018-11" db="EMBL/GenBank/DDBJ databases">
        <title>Genomic Encyclopedia of Type Strains, Phase IV (KMG-IV): sequencing the most valuable type-strain genomes for metagenomic binning, comparative biology and taxonomic classification.</title>
        <authorList>
            <person name="Goeker M."/>
        </authorList>
    </citation>
    <scope>NUCLEOTIDE SEQUENCE [LARGE SCALE GENOMIC DNA]</scope>
    <source>
        <strain evidence="6 7">DSM 100316</strain>
    </source>
</reference>
<sequence>MAEENAAAGPEGQQFALQRIFIKDLSFEAPQGAAAFKQQWRPQVNLDLNTRNSKLDDDNYEVVLTLTVTAKQDDETAFLIEVQQGGIFLCKGLEGEQLHQVLGSLCPSILFPYARETIDSLVVKGSFPPLMIAPVNFEALYQQALVQQDQKPN</sequence>
<comment type="subcellular location">
    <subcellularLocation>
        <location evidence="5">Cytoplasm</location>
    </subcellularLocation>
</comment>
<evidence type="ECO:0000256" key="5">
    <source>
        <dbReference type="HAMAP-Rule" id="MF_00821"/>
    </source>
</evidence>
<accession>A0A3N2DGF7</accession>
<dbReference type="GO" id="GO:0006457">
    <property type="term" value="P:protein folding"/>
    <property type="evidence" value="ECO:0007669"/>
    <property type="project" value="UniProtKB-UniRule"/>
</dbReference>
<dbReference type="GO" id="GO:0015031">
    <property type="term" value="P:protein transport"/>
    <property type="evidence" value="ECO:0007669"/>
    <property type="project" value="UniProtKB-UniRule"/>
</dbReference>
<dbReference type="OrthoDB" id="9795145at2"/>
<dbReference type="PRINTS" id="PR01594">
    <property type="entry name" value="SECBCHAPRONE"/>
</dbReference>